<dbReference type="EMBL" id="CP020569">
    <property type="protein sequence ID" value="ARF53140.1"/>
    <property type="molecule type" value="Genomic_DNA"/>
</dbReference>
<keyword evidence="1" id="KW-1133">Transmembrane helix</keyword>
<feature type="transmembrane region" description="Helical" evidence="1">
    <location>
        <begin position="130"/>
        <end position="147"/>
    </location>
</feature>
<dbReference type="STRING" id="553510.B1H19_02145"/>
<dbReference type="KEGG" id="sgv:B1H19_02145"/>
<dbReference type="AlphaFoldDB" id="A0A1V0TJT8"/>
<accession>A0A1V0TJT8</accession>
<dbReference type="Proteomes" id="UP000192726">
    <property type="component" value="Chromosome"/>
</dbReference>
<keyword evidence="1" id="KW-0812">Transmembrane</keyword>
<dbReference type="OrthoDB" id="3479732at2"/>
<keyword evidence="3" id="KW-1185">Reference proteome</keyword>
<name>A0A1V0TJT8_9ACTN</name>
<dbReference type="RefSeq" id="WP_083102571.1">
    <property type="nucleotide sequence ID" value="NZ_CP020569.1"/>
</dbReference>
<evidence type="ECO:0000256" key="1">
    <source>
        <dbReference type="SAM" id="Phobius"/>
    </source>
</evidence>
<sequence length="234" mass="24681">MTLTVETAISQVMETWRRLGVDEDTAAEMAEELAADLTAAAQDGRDISAFIGGDVDALATSWAVERGLLPLHRRLKESALAGAGGAFVPAVLALAFCFLSWSHTLDACTGSGTGPDGEALGCRPTLDAPWMWVGWAVCMPLAFFMIRHTVRVTLQHHLAPVREATMRALTKTLPLIELTAALVGGGIGLLAQPVFGYFAILAFPFALVGMLGTVAAGVALVRHRTCPTADLPAK</sequence>
<organism evidence="2 3">
    <name type="scientific">Streptomyces gilvosporeus</name>
    <dbReference type="NCBI Taxonomy" id="553510"/>
    <lineage>
        <taxon>Bacteria</taxon>
        <taxon>Bacillati</taxon>
        <taxon>Actinomycetota</taxon>
        <taxon>Actinomycetes</taxon>
        <taxon>Kitasatosporales</taxon>
        <taxon>Streptomycetaceae</taxon>
        <taxon>Streptomyces</taxon>
    </lineage>
</organism>
<evidence type="ECO:0000313" key="2">
    <source>
        <dbReference type="EMBL" id="ARF53140.1"/>
    </source>
</evidence>
<feature type="transmembrane region" description="Helical" evidence="1">
    <location>
        <begin position="79"/>
        <end position="101"/>
    </location>
</feature>
<evidence type="ECO:0000313" key="3">
    <source>
        <dbReference type="Proteomes" id="UP000192726"/>
    </source>
</evidence>
<gene>
    <name evidence="2" type="ORF">B1H19_02145</name>
</gene>
<feature type="transmembrane region" description="Helical" evidence="1">
    <location>
        <begin position="197"/>
        <end position="221"/>
    </location>
</feature>
<feature type="transmembrane region" description="Helical" evidence="1">
    <location>
        <begin position="168"/>
        <end position="191"/>
    </location>
</feature>
<proteinExistence type="predicted"/>
<reference evidence="2 3" key="1">
    <citation type="submission" date="2017-04" db="EMBL/GenBank/DDBJ databases">
        <title>Complete Genome Sequence of Streptomyces gilvosporeus F607, a Capable Producer of Natamycin.</title>
        <authorList>
            <person name="Zong G."/>
            <person name="Zhong C."/>
            <person name="Fu J."/>
            <person name="Qin R."/>
            <person name="Cao G."/>
        </authorList>
    </citation>
    <scope>NUCLEOTIDE SEQUENCE [LARGE SCALE GENOMIC DNA]</scope>
    <source>
        <strain evidence="2 3">F607</strain>
    </source>
</reference>
<keyword evidence="1" id="KW-0472">Membrane</keyword>
<protein>
    <submittedName>
        <fullName evidence="2">Uncharacterized protein</fullName>
    </submittedName>
</protein>